<reference evidence="3" key="1">
    <citation type="journal article" date="2023" name="Comput. Struct. Biotechnol. J.">
        <title>Discovery of a novel marine Bacteroidetes with a rich repertoire of carbohydrate-active enzymes.</title>
        <authorList>
            <person name="Chen B."/>
            <person name="Liu G."/>
            <person name="Chen Q."/>
            <person name="Wang H."/>
            <person name="Liu L."/>
            <person name="Tang K."/>
        </authorList>
    </citation>
    <scope>NUCLEOTIDE SEQUENCE</scope>
    <source>
        <strain evidence="3">TK19036</strain>
    </source>
</reference>
<evidence type="ECO:0000256" key="1">
    <source>
        <dbReference type="SAM" id="MobiDB-lite"/>
    </source>
</evidence>
<gene>
    <name evidence="3" type="ORF">K4G66_23340</name>
</gene>
<organism evidence="3">
    <name type="scientific">Roseihalotalea indica</name>
    <dbReference type="NCBI Taxonomy" id="2867963"/>
    <lineage>
        <taxon>Bacteria</taxon>
        <taxon>Pseudomonadati</taxon>
        <taxon>Bacteroidota</taxon>
        <taxon>Cytophagia</taxon>
        <taxon>Cytophagales</taxon>
        <taxon>Catalimonadaceae</taxon>
        <taxon>Roseihalotalea</taxon>
    </lineage>
</organism>
<evidence type="ECO:0000313" key="3">
    <source>
        <dbReference type="EMBL" id="WKN35316.1"/>
    </source>
</evidence>
<feature type="region of interest" description="Disordered" evidence="1">
    <location>
        <begin position="72"/>
        <end position="95"/>
    </location>
</feature>
<keyword evidence="2" id="KW-1133">Transmembrane helix</keyword>
<feature type="compositionally biased region" description="Polar residues" evidence="1">
    <location>
        <begin position="79"/>
        <end position="95"/>
    </location>
</feature>
<dbReference type="AlphaFoldDB" id="A0AA49GKA8"/>
<name>A0AA49GKA8_9BACT</name>
<keyword evidence="2" id="KW-0812">Transmembrane</keyword>
<protein>
    <submittedName>
        <fullName evidence="3">Uncharacterized protein</fullName>
    </submittedName>
</protein>
<reference evidence="3" key="2">
    <citation type="journal article" date="2024" name="Antonie Van Leeuwenhoek">
        <title>Roseihalotalea indica gen. nov., sp. nov., a halophilic Bacteroidetes from mesopelagic Southwest Indian Ocean with higher carbohydrate metabolic potential.</title>
        <authorList>
            <person name="Chen B."/>
            <person name="Zhang M."/>
            <person name="Lin D."/>
            <person name="Ye J."/>
            <person name="Tang K."/>
        </authorList>
    </citation>
    <scope>NUCLEOTIDE SEQUENCE</scope>
    <source>
        <strain evidence="3">TK19036</strain>
    </source>
</reference>
<sequence>MKNPDIIIVINTILVSLMGLSISVLSFFLKDVYRDYKKLTEQVNALHREVSTNVRLFHELIQLTQKQTERNRERIEQLQRAQTKVSSPTVPDQQV</sequence>
<proteinExistence type="predicted"/>
<dbReference type="EMBL" id="CP120682">
    <property type="protein sequence ID" value="WKN35316.1"/>
    <property type="molecule type" value="Genomic_DNA"/>
</dbReference>
<accession>A0AA49GKA8</accession>
<evidence type="ECO:0000256" key="2">
    <source>
        <dbReference type="SAM" id="Phobius"/>
    </source>
</evidence>
<feature type="transmembrane region" description="Helical" evidence="2">
    <location>
        <begin position="6"/>
        <end position="29"/>
    </location>
</feature>
<keyword evidence="2" id="KW-0472">Membrane</keyword>